<dbReference type="Proteomes" id="UP001202328">
    <property type="component" value="Unassembled WGS sequence"/>
</dbReference>
<organism evidence="3 4">
    <name type="scientific">Papaver atlanticum</name>
    <dbReference type="NCBI Taxonomy" id="357466"/>
    <lineage>
        <taxon>Eukaryota</taxon>
        <taxon>Viridiplantae</taxon>
        <taxon>Streptophyta</taxon>
        <taxon>Embryophyta</taxon>
        <taxon>Tracheophyta</taxon>
        <taxon>Spermatophyta</taxon>
        <taxon>Magnoliopsida</taxon>
        <taxon>Ranunculales</taxon>
        <taxon>Papaveraceae</taxon>
        <taxon>Papaveroideae</taxon>
        <taxon>Papaver</taxon>
    </lineage>
</organism>
<accession>A0AAD4SIL1</accession>
<feature type="domain" description="DUF3444" evidence="2">
    <location>
        <begin position="1"/>
        <end position="144"/>
    </location>
</feature>
<keyword evidence="4" id="KW-1185">Reference proteome</keyword>
<dbReference type="PANTHER" id="PTHR47374">
    <property type="entry name" value="ENDOSOME ANTIGEN-LIKE PROTEIN, PUTATIVE (DUF3444)-RELATED"/>
    <property type="match status" value="1"/>
</dbReference>
<dbReference type="Pfam" id="PF11926">
    <property type="entry name" value="DUF3444"/>
    <property type="match status" value="1"/>
</dbReference>
<dbReference type="PANTHER" id="PTHR47374:SF6">
    <property type="entry name" value="ENDOSOME ANTIGEN-LIKE PROTEIN, PUTATIVE (DUF3444)-RELATED"/>
    <property type="match status" value="1"/>
</dbReference>
<feature type="non-terminal residue" evidence="3">
    <location>
        <position position="307"/>
    </location>
</feature>
<evidence type="ECO:0000313" key="3">
    <source>
        <dbReference type="EMBL" id="KAI3907662.1"/>
    </source>
</evidence>
<gene>
    <name evidence="3" type="ORF">MKW98_016306</name>
</gene>
<evidence type="ECO:0000259" key="2">
    <source>
        <dbReference type="Pfam" id="PF11926"/>
    </source>
</evidence>
<feature type="compositionally biased region" description="Basic and acidic residues" evidence="1">
    <location>
        <begin position="219"/>
        <end position="238"/>
    </location>
</feature>
<dbReference type="EMBL" id="JAJJMB010010581">
    <property type="protein sequence ID" value="KAI3907662.1"/>
    <property type="molecule type" value="Genomic_DNA"/>
</dbReference>
<evidence type="ECO:0000313" key="4">
    <source>
        <dbReference type="Proteomes" id="UP001202328"/>
    </source>
</evidence>
<dbReference type="InterPro" id="IPR024593">
    <property type="entry name" value="DUF3444"/>
</dbReference>
<feature type="compositionally biased region" description="Polar residues" evidence="1">
    <location>
        <begin position="198"/>
        <end position="216"/>
    </location>
</feature>
<feature type="region of interest" description="Disordered" evidence="1">
    <location>
        <begin position="176"/>
        <end position="272"/>
    </location>
</feature>
<name>A0AAD4SIL1_9MAGN</name>
<comment type="caution">
    <text evidence="3">The sequence shown here is derived from an EMBL/GenBank/DDBJ whole genome shotgun (WGS) entry which is preliminary data.</text>
</comment>
<evidence type="ECO:0000256" key="1">
    <source>
        <dbReference type="SAM" id="MobiDB-lite"/>
    </source>
</evidence>
<proteinExistence type="predicted"/>
<dbReference type="AlphaFoldDB" id="A0AAD4SIL1"/>
<sequence>MPSSYVRINNVYSPFKVDVTWLEFVAGNIDETAWKRSWLPVACAFLHKVFWKRSVNKSYKVYPRKGETWALYKNWNIKWSADPDKNREYEYEFVLVLSDYSSESGILVVHLPTKYNGMASFQIPSNEMLRFSHRVPSFRTNGKEREDVPEGYFELDPCSLPNGLEEMSETVDGNIYGSLTEKHPMPKKRKNPDPESTLDGSSPGGNKSSRMSNGCYNKNPDEERRAAEASDRPLDKGKATTTSVSDREKNAAAQAKEMSSDGVHTVPRNVDEDIPFRPCSLKIFEMPGTQFCNFDEGRSCEKFKAGQ</sequence>
<protein>
    <recommendedName>
        <fullName evidence="2">DUF3444 domain-containing protein</fullName>
    </recommendedName>
</protein>
<reference evidence="3" key="1">
    <citation type="submission" date="2022-04" db="EMBL/GenBank/DDBJ databases">
        <title>A functionally conserved STORR gene fusion in Papaver species that diverged 16.8 million years ago.</title>
        <authorList>
            <person name="Catania T."/>
        </authorList>
    </citation>
    <scope>NUCLEOTIDE SEQUENCE</scope>
    <source>
        <strain evidence="3">S-188037</strain>
    </source>
</reference>